<feature type="transmembrane region" description="Helical" evidence="2">
    <location>
        <begin position="227"/>
        <end position="246"/>
    </location>
</feature>
<dbReference type="InterPro" id="IPR004156">
    <property type="entry name" value="OATP"/>
</dbReference>
<organism evidence="3 4">
    <name type="scientific">Saccoglossus kowalevskii</name>
    <name type="common">Acorn worm</name>
    <dbReference type="NCBI Taxonomy" id="10224"/>
    <lineage>
        <taxon>Eukaryota</taxon>
        <taxon>Metazoa</taxon>
        <taxon>Hemichordata</taxon>
        <taxon>Enteropneusta</taxon>
        <taxon>Harrimaniidae</taxon>
        <taxon>Saccoglossus</taxon>
    </lineage>
</organism>
<dbReference type="SUPFAM" id="SSF103473">
    <property type="entry name" value="MFS general substrate transporter"/>
    <property type="match status" value="1"/>
</dbReference>
<keyword evidence="3" id="KW-1185">Reference proteome</keyword>
<dbReference type="Proteomes" id="UP000694865">
    <property type="component" value="Unplaced"/>
</dbReference>
<dbReference type="GeneID" id="102808104"/>
<dbReference type="RefSeq" id="XP_006819771.1">
    <property type="nucleotide sequence ID" value="XM_006819708.1"/>
</dbReference>
<accession>A0ABM0MID0</accession>
<gene>
    <name evidence="4" type="primary">LOC102808104</name>
</gene>
<sequence>MNALQHHRRLQLPRIRKKKKRRMMLRGAEEGYYPLCRRSSNVTEDCDDEWDSLSNFFYVFILAQICIGIGASPIYTVGYAWVDENTTHAKSGWYMGILNTMAVLGPSTGFIVGALTLTLFTELTVEEINSSDKYDNARTKYIKDERRSQAHADGSDVVAQQQGFGRTWRDFWPASKILFKNYPYMWINCARTTSTLVLSGCHIDSWRCTLLGGWTVKKTNYGVKGNLKLCIAISIATIVLSLSYFLRCPDQPIAGVFRSYDPTNTTRLSEVQLDHPCNAGCNCFRRVYVPVCSEINGLQYFDGCYAGCELTPDALPALHWPESKVLCVVIYSSLACILCGTKAFPSFSKYYKSSNNAFVALRVSQLIRIKRFLVEQS</sequence>
<dbReference type="PANTHER" id="PTHR11388">
    <property type="entry name" value="ORGANIC ANION TRANSPORTER"/>
    <property type="match status" value="1"/>
</dbReference>
<reference evidence="4" key="1">
    <citation type="submission" date="2025-08" db="UniProtKB">
        <authorList>
            <consortium name="RefSeq"/>
        </authorList>
    </citation>
    <scope>IDENTIFICATION</scope>
    <source>
        <tissue evidence="4">Testes</tissue>
    </source>
</reference>
<dbReference type="InterPro" id="IPR036259">
    <property type="entry name" value="MFS_trans_sf"/>
</dbReference>
<evidence type="ECO:0000256" key="1">
    <source>
        <dbReference type="ARBA" id="ARBA00023157"/>
    </source>
</evidence>
<feature type="transmembrane region" description="Helical" evidence="2">
    <location>
        <begin position="93"/>
        <end position="120"/>
    </location>
</feature>
<proteinExistence type="predicted"/>
<evidence type="ECO:0000256" key="2">
    <source>
        <dbReference type="SAM" id="Phobius"/>
    </source>
</evidence>
<keyword evidence="1" id="KW-1015">Disulfide bond</keyword>
<dbReference type="PANTHER" id="PTHR11388:SF100">
    <property type="entry name" value="SOLUTE CARRIER ORGANIC ANION TRANSPORTER FAMILY MEMBER 4A1"/>
    <property type="match status" value="1"/>
</dbReference>
<keyword evidence="2" id="KW-1133">Transmembrane helix</keyword>
<feature type="transmembrane region" description="Helical" evidence="2">
    <location>
        <begin position="56"/>
        <end position="81"/>
    </location>
</feature>
<keyword evidence="2" id="KW-0472">Membrane</keyword>
<evidence type="ECO:0000313" key="4">
    <source>
        <dbReference type="RefSeq" id="XP_006819771.1"/>
    </source>
</evidence>
<dbReference type="Gene3D" id="1.20.1250.20">
    <property type="entry name" value="MFS general substrate transporter like domains"/>
    <property type="match status" value="1"/>
</dbReference>
<evidence type="ECO:0000313" key="3">
    <source>
        <dbReference type="Proteomes" id="UP000694865"/>
    </source>
</evidence>
<keyword evidence="2" id="KW-0812">Transmembrane</keyword>
<protein>
    <submittedName>
        <fullName evidence="4">Solute carrier organic anion transporter family member 4C1-like</fullName>
    </submittedName>
</protein>
<name>A0ABM0MID0_SACKO</name>
<dbReference type="Pfam" id="PF03137">
    <property type="entry name" value="OATP"/>
    <property type="match status" value="2"/>
</dbReference>